<proteinExistence type="predicted"/>
<evidence type="ECO:0000313" key="2">
    <source>
        <dbReference type="Proteomes" id="UP000281553"/>
    </source>
</evidence>
<evidence type="ECO:0000313" key="1">
    <source>
        <dbReference type="EMBL" id="VDN39443.1"/>
    </source>
</evidence>
<sequence>MVYLNHKPSYSLPLPTGASTLQSLHRKQYRYGESPAHLPALPSDHVLMAPLVKVLGSAIEPGTSWIVEDTVCPGLDTLLLPWIERTADACSSSAVMAACSKLASLLGSNWPNFE</sequence>
<keyword evidence="2" id="KW-1185">Reference proteome</keyword>
<dbReference type="Proteomes" id="UP000281553">
    <property type="component" value="Unassembled WGS sequence"/>
</dbReference>
<dbReference type="OrthoDB" id="1262810at2759"/>
<reference evidence="1 2" key="1">
    <citation type="submission" date="2018-11" db="EMBL/GenBank/DDBJ databases">
        <authorList>
            <consortium name="Pathogen Informatics"/>
        </authorList>
    </citation>
    <scope>NUCLEOTIDE SEQUENCE [LARGE SCALE GENOMIC DNA]</scope>
</reference>
<protein>
    <submittedName>
        <fullName evidence="1">Uncharacterized protein</fullName>
    </submittedName>
</protein>
<name>A0A3P7NQS0_DIBLA</name>
<gene>
    <name evidence="1" type="ORF">DILT_LOCUS17879</name>
</gene>
<organism evidence="1 2">
    <name type="scientific">Dibothriocephalus latus</name>
    <name type="common">Fish tapeworm</name>
    <name type="synonym">Diphyllobothrium latum</name>
    <dbReference type="NCBI Taxonomy" id="60516"/>
    <lineage>
        <taxon>Eukaryota</taxon>
        <taxon>Metazoa</taxon>
        <taxon>Spiralia</taxon>
        <taxon>Lophotrochozoa</taxon>
        <taxon>Platyhelminthes</taxon>
        <taxon>Cestoda</taxon>
        <taxon>Eucestoda</taxon>
        <taxon>Diphyllobothriidea</taxon>
        <taxon>Diphyllobothriidae</taxon>
        <taxon>Dibothriocephalus</taxon>
    </lineage>
</organism>
<feature type="non-terminal residue" evidence="1">
    <location>
        <position position="114"/>
    </location>
</feature>
<dbReference type="EMBL" id="UYRU01095518">
    <property type="protein sequence ID" value="VDN39443.1"/>
    <property type="molecule type" value="Genomic_DNA"/>
</dbReference>
<dbReference type="AlphaFoldDB" id="A0A3P7NQS0"/>
<accession>A0A3P7NQS0</accession>